<evidence type="ECO:0000259" key="11">
    <source>
        <dbReference type="PROSITE" id="PS51007"/>
    </source>
</evidence>
<dbReference type="InterPro" id="IPR050597">
    <property type="entry name" value="Cytochrome_c_Oxidase_Subunit"/>
</dbReference>
<dbReference type="RefSeq" id="WP_091686555.1">
    <property type="nucleotide sequence ID" value="NZ_FOSN01000032.1"/>
</dbReference>
<keyword evidence="5" id="KW-0574">Periplasm</keyword>
<feature type="binding site" description="covalent" evidence="8">
    <location>
        <position position="45"/>
    </location>
    <ligand>
        <name>heme c</name>
        <dbReference type="ChEBI" id="CHEBI:61717"/>
        <label>1</label>
    </ligand>
</feature>
<evidence type="ECO:0000256" key="9">
    <source>
        <dbReference type="PIRSR" id="PIRSR000005-2"/>
    </source>
</evidence>
<proteinExistence type="predicted"/>
<dbReference type="STRING" id="1612308.SAMN05444581_13220"/>
<dbReference type="AlphaFoldDB" id="A0A1I4CYA0"/>
<accession>A0A1I4CYA0</accession>
<feature type="domain" description="Cytochrome c" evidence="11">
    <location>
        <begin position="123"/>
        <end position="215"/>
    </location>
</feature>
<comment type="PTM">
    <text evidence="8">Binds 2 heme c groups covalently per subunit.</text>
</comment>
<feature type="binding site" description="covalent" evidence="8">
    <location>
        <position position="48"/>
    </location>
    <ligand>
        <name>heme c</name>
        <dbReference type="ChEBI" id="CHEBI:61717"/>
        <label>1</label>
    </ligand>
</feature>
<evidence type="ECO:0000256" key="2">
    <source>
        <dbReference type="ARBA" id="ARBA00022448"/>
    </source>
</evidence>
<dbReference type="Proteomes" id="UP000198755">
    <property type="component" value="Unassembled WGS sequence"/>
</dbReference>
<dbReference type="InterPro" id="IPR009056">
    <property type="entry name" value="Cyt_c-like_dom"/>
</dbReference>
<keyword evidence="4 9" id="KW-0479">Metal-binding</keyword>
<evidence type="ECO:0000313" key="12">
    <source>
        <dbReference type="EMBL" id="SFK86298.1"/>
    </source>
</evidence>
<feature type="binding site" description="axial binding residue" evidence="9">
    <location>
        <position position="148"/>
    </location>
    <ligand>
        <name>heme c</name>
        <dbReference type="ChEBI" id="CHEBI:61717"/>
        <label>2</label>
    </ligand>
    <ligandPart>
        <name>Fe</name>
        <dbReference type="ChEBI" id="CHEBI:18248"/>
    </ligandPart>
</feature>
<dbReference type="PROSITE" id="PS51007">
    <property type="entry name" value="CYTC"/>
    <property type="match status" value="1"/>
</dbReference>
<keyword evidence="7 9" id="KW-0408">Iron</keyword>
<reference evidence="12 13" key="1">
    <citation type="submission" date="2016-10" db="EMBL/GenBank/DDBJ databases">
        <authorList>
            <person name="de Groot N.N."/>
        </authorList>
    </citation>
    <scope>NUCLEOTIDE SEQUENCE [LARGE SCALE GENOMIC DNA]</scope>
    <source>
        <strain evidence="12 13">NE2</strain>
    </source>
</reference>
<evidence type="ECO:0000256" key="10">
    <source>
        <dbReference type="SAM" id="SignalP"/>
    </source>
</evidence>
<evidence type="ECO:0000256" key="1">
    <source>
        <dbReference type="ARBA" id="ARBA00004418"/>
    </source>
</evidence>
<feature type="binding site" description="axial binding residue" evidence="9">
    <location>
        <position position="192"/>
    </location>
    <ligand>
        <name>heme c</name>
        <dbReference type="ChEBI" id="CHEBI:61717"/>
        <label>2</label>
    </ligand>
    <ligandPart>
        <name>Fe</name>
        <dbReference type="ChEBI" id="CHEBI:18248"/>
    </ligandPart>
</feature>
<dbReference type="PANTHER" id="PTHR33751:SF9">
    <property type="entry name" value="CYTOCHROME C4"/>
    <property type="match status" value="1"/>
</dbReference>
<feature type="binding site" description="axial binding residue" evidence="9">
    <location>
        <position position="49"/>
    </location>
    <ligand>
        <name>heme c</name>
        <dbReference type="ChEBI" id="CHEBI:61717"/>
        <label>1</label>
    </ligand>
    <ligandPart>
        <name>Fe</name>
        <dbReference type="ChEBI" id="CHEBI:18248"/>
    </ligandPart>
</feature>
<keyword evidence="6" id="KW-0249">Electron transport</keyword>
<dbReference type="GO" id="GO:0009055">
    <property type="term" value="F:electron transfer activity"/>
    <property type="evidence" value="ECO:0007669"/>
    <property type="project" value="InterPro"/>
</dbReference>
<feature type="binding site" description="covalent" evidence="8">
    <location>
        <position position="147"/>
    </location>
    <ligand>
        <name>heme c</name>
        <dbReference type="ChEBI" id="CHEBI:61717"/>
        <label>2</label>
    </ligand>
</feature>
<sequence>MKVTSLRLAFQTALLAVCFAATGRADAADMSQQAQQGLQGKLEYCKTCHGLSGEGYRGYYPMPRLAGQQPEYLENQLQAFIRRSRTNPVMSNVAHGLTPSMVAALAANLRDLNPNPYGGAPRDSLALGKTIFEQGLPESNVPACSACHGPDAKGKAEIPRLAGQLYWYTVKSLTNWSRERGQGSLKDTSAIMVPTTHNLTQAQISALAAYVSYLK</sequence>
<dbReference type="SUPFAM" id="SSF46626">
    <property type="entry name" value="Cytochrome c"/>
    <property type="match status" value="2"/>
</dbReference>
<keyword evidence="2" id="KW-0813">Transport</keyword>
<feature type="signal peptide" evidence="10">
    <location>
        <begin position="1"/>
        <end position="27"/>
    </location>
</feature>
<dbReference type="GO" id="GO:0042597">
    <property type="term" value="C:periplasmic space"/>
    <property type="evidence" value="ECO:0007669"/>
    <property type="project" value="UniProtKB-SubCell"/>
</dbReference>
<dbReference type="InterPro" id="IPR036909">
    <property type="entry name" value="Cyt_c-like_dom_sf"/>
</dbReference>
<feature type="binding site" description="axial binding residue" evidence="9">
    <location>
        <position position="90"/>
    </location>
    <ligand>
        <name>heme c</name>
        <dbReference type="ChEBI" id="CHEBI:61717"/>
        <label>1</label>
    </ligand>
    <ligandPart>
        <name>Fe</name>
        <dbReference type="ChEBI" id="CHEBI:18248"/>
    </ligandPart>
</feature>
<evidence type="ECO:0000313" key="13">
    <source>
        <dbReference type="Proteomes" id="UP000198755"/>
    </source>
</evidence>
<evidence type="ECO:0000256" key="7">
    <source>
        <dbReference type="ARBA" id="ARBA00023004"/>
    </source>
</evidence>
<keyword evidence="10" id="KW-0732">Signal</keyword>
<name>A0A1I4CYA0_9HYPH</name>
<dbReference type="PANTHER" id="PTHR33751">
    <property type="entry name" value="CBB3-TYPE CYTOCHROME C OXIDASE SUBUNIT FIXP"/>
    <property type="match status" value="1"/>
</dbReference>
<evidence type="ECO:0000256" key="3">
    <source>
        <dbReference type="ARBA" id="ARBA00022617"/>
    </source>
</evidence>
<dbReference type="Pfam" id="PF00034">
    <property type="entry name" value="Cytochrom_C"/>
    <property type="match status" value="2"/>
</dbReference>
<evidence type="ECO:0000256" key="5">
    <source>
        <dbReference type="ARBA" id="ARBA00022764"/>
    </source>
</evidence>
<organism evidence="12 13">
    <name type="scientific">Methylocapsa palsarum</name>
    <dbReference type="NCBI Taxonomy" id="1612308"/>
    <lineage>
        <taxon>Bacteria</taxon>
        <taxon>Pseudomonadati</taxon>
        <taxon>Pseudomonadota</taxon>
        <taxon>Alphaproteobacteria</taxon>
        <taxon>Hyphomicrobiales</taxon>
        <taxon>Beijerinckiaceae</taxon>
        <taxon>Methylocapsa</taxon>
    </lineage>
</organism>
<evidence type="ECO:0000256" key="6">
    <source>
        <dbReference type="ARBA" id="ARBA00022982"/>
    </source>
</evidence>
<evidence type="ECO:0000256" key="4">
    <source>
        <dbReference type="ARBA" id="ARBA00022723"/>
    </source>
</evidence>
<evidence type="ECO:0000256" key="8">
    <source>
        <dbReference type="PIRSR" id="PIRSR000005-1"/>
    </source>
</evidence>
<keyword evidence="3 8" id="KW-0349">Heme</keyword>
<comment type="subcellular location">
    <subcellularLocation>
        <location evidence="1">Periplasm</location>
    </subcellularLocation>
</comment>
<dbReference type="OrthoDB" id="8218088at2"/>
<dbReference type="EMBL" id="FOSN01000032">
    <property type="protein sequence ID" value="SFK86298.1"/>
    <property type="molecule type" value="Genomic_DNA"/>
</dbReference>
<feature type="chain" id="PRO_5011515751" evidence="10">
    <location>
        <begin position="28"/>
        <end position="215"/>
    </location>
</feature>
<gene>
    <name evidence="12" type="ORF">SAMN05444581_13220</name>
</gene>
<dbReference type="Gene3D" id="1.10.760.10">
    <property type="entry name" value="Cytochrome c-like domain"/>
    <property type="match status" value="2"/>
</dbReference>
<dbReference type="InterPro" id="IPR024167">
    <property type="entry name" value="Cytochrome_c4-like"/>
</dbReference>
<protein>
    <submittedName>
        <fullName evidence="12">Cytochrome c553</fullName>
    </submittedName>
</protein>
<keyword evidence="13" id="KW-1185">Reference proteome</keyword>
<dbReference type="GO" id="GO:0005506">
    <property type="term" value="F:iron ion binding"/>
    <property type="evidence" value="ECO:0007669"/>
    <property type="project" value="InterPro"/>
</dbReference>
<dbReference type="PIRSF" id="PIRSF000005">
    <property type="entry name" value="Cytochrome_c4"/>
    <property type="match status" value="1"/>
</dbReference>
<feature type="binding site" description="covalent" evidence="8">
    <location>
        <position position="144"/>
    </location>
    <ligand>
        <name>heme c</name>
        <dbReference type="ChEBI" id="CHEBI:61717"/>
        <label>2</label>
    </ligand>
</feature>
<dbReference type="GO" id="GO:0020037">
    <property type="term" value="F:heme binding"/>
    <property type="evidence" value="ECO:0007669"/>
    <property type="project" value="InterPro"/>
</dbReference>